<dbReference type="PROSITE" id="PS00518">
    <property type="entry name" value="ZF_RING_1"/>
    <property type="match status" value="1"/>
</dbReference>
<dbReference type="InterPro" id="IPR001841">
    <property type="entry name" value="Znf_RING"/>
</dbReference>
<comment type="caution">
    <text evidence="14">The sequence shown here is derived from an EMBL/GenBank/DDBJ whole genome shotgun (WGS) entry which is preliminary data.</text>
</comment>
<dbReference type="Pfam" id="PF13923">
    <property type="entry name" value="zf-C3HC4_2"/>
    <property type="match status" value="1"/>
</dbReference>
<keyword evidence="12" id="KW-1133">Transmembrane helix</keyword>
<keyword evidence="8" id="KW-0833">Ubl conjugation pathway</keyword>
<dbReference type="OrthoDB" id="6270329at2759"/>
<evidence type="ECO:0000256" key="11">
    <source>
        <dbReference type="PROSITE-ProRule" id="PRU00175"/>
    </source>
</evidence>
<dbReference type="GO" id="GO:0005783">
    <property type="term" value="C:endoplasmic reticulum"/>
    <property type="evidence" value="ECO:0007669"/>
    <property type="project" value="InterPro"/>
</dbReference>
<evidence type="ECO:0000256" key="6">
    <source>
        <dbReference type="ARBA" id="ARBA00022723"/>
    </source>
</evidence>
<keyword evidence="5" id="KW-0808">Transferase</keyword>
<dbReference type="PANTHER" id="PTHR12313">
    <property type="entry name" value="E3 UBIQUITIN-PROTEIN LIGASE RNF5-RELATED"/>
    <property type="match status" value="1"/>
</dbReference>
<reference evidence="14" key="1">
    <citation type="submission" date="2022-10" db="EMBL/GenBank/DDBJ databases">
        <title>Novel sulphate-reducing endosymbionts in the free-living metamonad Anaeramoeba.</title>
        <authorList>
            <person name="Jerlstrom-Hultqvist J."/>
            <person name="Cepicka I."/>
            <person name="Gallot-Lavallee L."/>
            <person name="Salas-Leiva D."/>
            <person name="Curtis B.A."/>
            <person name="Zahonova K."/>
            <person name="Pipaliya S."/>
            <person name="Dacks J."/>
            <person name="Roger A.J."/>
        </authorList>
    </citation>
    <scope>NUCLEOTIDE SEQUENCE</scope>
    <source>
        <strain evidence="14">BMAN</strain>
    </source>
</reference>
<evidence type="ECO:0000256" key="1">
    <source>
        <dbReference type="ARBA" id="ARBA00000900"/>
    </source>
</evidence>
<gene>
    <name evidence="14" type="ORF">M0811_07417</name>
</gene>
<sequence length="224" mass="26176">MNGRWCNIEGKFFKIEETEWKKCKKNEDYFQIDGIPLVVSLIPINTAILNQKNTEIWVSKFGKEKEKEKEKEEENLDETETLKQFECNICFGIAETPTVLPCSHLFCYSCITQWLQIKQECPVCKEPFTISNIIPVSGRNYENTSNFQRRFLQRRRRHSHRNITSNTDNLTFSIGFGTLPSSVGILFDTISSINPRLSQHQIHKIYSRILIFMTLLIFLTLLSL</sequence>
<dbReference type="PROSITE" id="PS50089">
    <property type="entry name" value="ZF_RING_2"/>
    <property type="match status" value="1"/>
</dbReference>
<evidence type="ECO:0000256" key="2">
    <source>
        <dbReference type="ARBA" id="ARBA00004308"/>
    </source>
</evidence>
<evidence type="ECO:0000256" key="12">
    <source>
        <dbReference type="SAM" id="Phobius"/>
    </source>
</evidence>
<dbReference type="AlphaFoldDB" id="A0A9Q0RCS4"/>
<name>A0A9Q0RCS4_ANAIG</name>
<evidence type="ECO:0000256" key="10">
    <source>
        <dbReference type="ARBA" id="ARBA00023136"/>
    </source>
</evidence>
<dbReference type="EMBL" id="JAPDFW010000065">
    <property type="protein sequence ID" value="KAJ5075447.1"/>
    <property type="molecule type" value="Genomic_DNA"/>
</dbReference>
<keyword evidence="10 12" id="KW-0472">Membrane</keyword>
<dbReference type="Gene3D" id="3.30.40.10">
    <property type="entry name" value="Zinc/RING finger domain, C3HC4 (zinc finger)"/>
    <property type="match status" value="1"/>
</dbReference>
<dbReference type="Proteomes" id="UP001149090">
    <property type="component" value="Unassembled WGS sequence"/>
</dbReference>
<feature type="transmembrane region" description="Helical" evidence="12">
    <location>
        <begin position="205"/>
        <end position="223"/>
    </location>
</feature>
<keyword evidence="12" id="KW-0812">Transmembrane</keyword>
<keyword evidence="7 11" id="KW-0863">Zinc-finger</keyword>
<evidence type="ECO:0000313" key="14">
    <source>
        <dbReference type="EMBL" id="KAJ5075447.1"/>
    </source>
</evidence>
<evidence type="ECO:0000256" key="9">
    <source>
        <dbReference type="ARBA" id="ARBA00022833"/>
    </source>
</evidence>
<keyword evidence="9" id="KW-0862">Zinc</keyword>
<comment type="catalytic activity">
    <reaction evidence="1">
        <text>S-ubiquitinyl-[E2 ubiquitin-conjugating enzyme]-L-cysteine + [acceptor protein]-L-lysine = [E2 ubiquitin-conjugating enzyme]-L-cysteine + N(6)-ubiquitinyl-[acceptor protein]-L-lysine.</text>
        <dbReference type="EC" id="2.3.2.27"/>
    </reaction>
</comment>
<comment type="subcellular location">
    <subcellularLocation>
        <location evidence="2">Endomembrane system</location>
    </subcellularLocation>
</comment>
<dbReference type="InterPro" id="IPR017907">
    <property type="entry name" value="Znf_RING_CS"/>
</dbReference>
<evidence type="ECO:0000256" key="5">
    <source>
        <dbReference type="ARBA" id="ARBA00022679"/>
    </source>
</evidence>
<evidence type="ECO:0000256" key="3">
    <source>
        <dbReference type="ARBA" id="ARBA00004906"/>
    </source>
</evidence>
<dbReference type="GO" id="GO:0006511">
    <property type="term" value="P:ubiquitin-dependent protein catabolic process"/>
    <property type="evidence" value="ECO:0007669"/>
    <property type="project" value="InterPro"/>
</dbReference>
<evidence type="ECO:0000256" key="8">
    <source>
        <dbReference type="ARBA" id="ARBA00022786"/>
    </source>
</evidence>
<organism evidence="14 15">
    <name type="scientific">Anaeramoeba ignava</name>
    <name type="common">Anaerobic marine amoeba</name>
    <dbReference type="NCBI Taxonomy" id="1746090"/>
    <lineage>
        <taxon>Eukaryota</taxon>
        <taxon>Metamonada</taxon>
        <taxon>Anaeramoebidae</taxon>
        <taxon>Anaeramoeba</taxon>
    </lineage>
</organism>
<dbReference type="InterPro" id="IPR045103">
    <property type="entry name" value="RNF5/RNF185-like"/>
</dbReference>
<protein>
    <recommendedName>
        <fullName evidence="4">RING-type E3 ubiquitin transferase</fullName>
        <ecNumber evidence="4">2.3.2.27</ecNumber>
    </recommendedName>
</protein>
<keyword evidence="6" id="KW-0479">Metal-binding</keyword>
<dbReference type="SUPFAM" id="SSF57850">
    <property type="entry name" value="RING/U-box"/>
    <property type="match status" value="1"/>
</dbReference>
<comment type="pathway">
    <text evidence="3">Protein modification; protein ubiquitination.</text>
</comment>
<proteinExistence type="predicted"/>
<accession>A0A9Q0RCS4</accession>
<dbReference type="SMART" id="SM00184">
    <property type="entry name" value="RING"/>
    <property type="match status" value="1"/>
</dbReference>
<evidence type="ECO:0000256" key="7">
    <source>
        <dbReference type="ARBA" id="ARBA00022771"/>
    </source>
</evidence>
<dbReference type="GO" id="GO:0008270">
    <property type="term" value="F:zinc ion binding"/>
    <property type="evidence" value="ECO:0007669"/>
    <property type="project" value="UniProtKB-KW"/>
</dbReference>
<dbReference type="OMA" id="ICMCEVE"/>
<evidence type="ECO:0000256" key="4">
    <source>
        <dbReference type="ARBA" id="ARBA00012483"/>
    </source>
</evidence>
<keyword evidence="15" id="KW-1185">Reference proteome</keyword>
<dbReference type="GO" id="GO:0061630">
    <property type="term" value="F:ubiquitin protein ligase activity"/>
    <property type="evidence" value="ECO:0007669"/>
    <property type="project" value="UniProtKB-EC"/>
</dbReference>
<feature type="domain" description="RING-type" evidence="13">
    <location>
        <begin position="87"/>
        <end position="125"/>
    </location>
</feature>
<evidence type="ECO:0000313" key="15">
    <source>
        <dbReference type="Proteomes" id="UP001149090"/>
    </source>
</evidence>
<evidence type="ECO:0000259" key="13">
    <source>
        <dbReference type="PROSITE" id="PS50089"/>
    </source>
</evidence>
<dbReference type="InterPro" id="IPR013083">
    <property type="entry name" value="Znf_RING/FYVE/PHD"/>
</dbReference>
<dbReference type="EC" id="2.3.2.27" evidence="4"/>